<dbReference type="PROSITE" id="PS00020">
    <property type="entry name" value="ACTININ_2"/>
    <property type="match status" value="1"/>
</dbReference>
<dbReference type="EMBL" id="OU015569">
    <property type="protein sequence ID" value="CAG5099748.1"/>
    <property type="molecule type" value="Genomic_DNA"/>
</dbReference>
<dbReference type="InterPro" id="IPR001589">
    <property type="entry name" value="Actinin_actin-bd_CS"/>
</dbReference>
<evidence type="ECO:0000256" key="3">
    <source>
        <dbReference type="ARBA" id="ARBA00023203"/>
    </source>
</evidence>
<keyword evidence="1" id="KW-0677">Repeat</keyword>
<dbReference type="PROSITE" id="PS00019">
    <property type="entry name" value="ACTININ_1"/>
    <property type="match status" value="1"/>
</dbReference>
<dbReference type="Gene3D" id="1.10.238.10">
    <property type="entry name" value="EF-hand"/>
    <property type="match status" value="1"/>
</dbReference>
<dbReference type="PROSITE" id="PS00018">
    <property type="entry name" value="EF_HAND_1"/>
    <property type="match status" value="1"/>
</dbReference>
<evidence type="ECO:0000259" key="4">
    <source>
        <dbReference type="PROSITE" id="PS50021"/>
    </source>
</evidence>
<keyword evidence="7" id="KW-1185">Reference proteome</keyword>
<proteinExistence type="predicted"/>
<dbReference type="Pfam" id="PF00307">
    <property type="entry name" value="CH"/>
    <property type="match status" value="4"/>
</dbReference>
<dbReference type="InterPro" id="IPR001715">
    <property type="entry name" value="CH_dom"/>
</dbReference>
<dbReference type="SUPFAM" id="SSF47473">
    <property type="entry name" value="EF-hand"/>
    <property type="match status" value="1"/>
</dbReference>
<feature type="domain" description="Calponin-homology (CH)" evidence="4">
    <location>
        <begin position="274"/>
        <end position="383"/>
    </location>
</feature>
<keyword evidence="3" id="KW-0009">Actin-binding</keyword>
<feature type="domain" description="Calponin-homology (CH)" evidence="4">
    <location>
        <begin position="396"/>
        <end position="504"/>
    </location>
</feature>
<dbReference type="InterPro" id="IPR036872">
    <property type="entry name" value="CH_dom_sf"/>
</dbReference>
<reference evidence="6 7" key="1">
    <citation type="submission" date="2021-04" db="EMBL/GenBank/DDBJ databases">
        <authorList>
            <person name="Bliznina A."/>
        </authorList>
    </citation>
    <scope>NUCLEOTIDE SEQUENCE [LARGE SCALE GENOMIC DNA]</scope>
</reference>
<dbReference type="PROSITE" id="PS50021">
    <property type="entry name" value="CH"/>
    <property type="match status" value="4"/>
</dbReference>
<dbReference type="CDD" id="cd21301">
    <property type="entry name" value="CH_PLS_rpt4"/>
    <property type="match status" value="1"/>
</dbReference>
<dbReference type="Gene3D" id="1.10.418.10">
    <property type="entry name" value="Calponin-like domain"/>
    <property type="match status" value="4"/>
</dbReference>
<evidence type="ECO:0000256" key="2">
    <source>
        <dbReference type="ARBA" id="ARBA00022837"/>
    </source>
</evidence>
<dbReference type="SUPFAM" id="SSF47576">
    <property type="entry name" value="Calponin-homology domain, CH-domain"/>
    <property type="match status" value="1"/>
</dbReference>
<sequence length="628" mass="71125">MTTVEQLIEQTKNLEIQENRDEDIHDAAEAFIKIDRDNSGEIDVSELRQAFNDAGHKITGHEVRDLLSKWQRASPTAITWAEFVVKFVQLRHQGDIGRTFAENTKEAKGVNRIGSVTKSYHSYPVEERVGFADWCNRVLGKDKDLKHLLPLSIENEDLFEKCKDGILLCKLINSAVPDTIDERSINKPKPGKDSVDTFRQTENCNLAIQSAISIGATVVNVGAQDIMEGKGHLILGLIWQIIEIGLMAGVSLEQNPHIAALLEEDEELSDLQRLGPEGILLRWFNFHLRNDKSYEGLPLITNFKKDLADSIAYIHLLSQIQPEDHMPRISSDHSANSDLERAEKMLKLAEQLECRAFLTPRDVVNKKEKLNLAFIANLFNNHPALVAENIAIINETREEKTYRNWMNSLGANPRIIRIYNDIRSGVALYDVMKKIDPNIAGKYKVDRNFKSFTAMMSKIGNCQRVVDMGKEMGFKLTGIEGKDIYDEHKTFVQALLWQMMRAYTTKVLQELGDGKPVSDADILKWVNEKLPQEHQVSSFKDQNISTSLPIYRLINAIVPGTIDFSVVNTSRPDMMKEEDKYSNARYALSQARKLGATVYALPDDIIEVKQKMLVTLFAALMVLDTTKN</sequence>
<dbReference type="Pfam" id="PF13405">
    <property type="entry name" value="EF-hand_6"/>
    <property type="match status" value="1"/>
</dbReference>
<feature type="domain" description="Calponin-homology (CH)" evidence="4">
    <location>
        <begin position="125"/>
        <end position="246"/>
    </location>
</feature>
<dbReference type="InterPro" id="IPR002048">
    <property type="entry name" value="EF_hand_dom"/>
</dbReference>
<evidence type="ECO:0000256" key="1">
    <source>
        <dbReference type="ARBA" id="ARBA00022737"/>
    </source>
</evidence>
<dbReference type="SMART" id="SM00033">
    <property type="entry name" value="CH"/>
    <property type="match status" value="4"/>
</dbReference>
<dbReference type="PROSITE" id="PS50222">
    <property type="entry name" value="EF_HAND_2"/>
    <property type="match status" value="1"/>
</dbReference>
<evidence type="ECO:0000259" key="5">
    <source>
        <dbReference type="PROSITE" id="PS50222"/>
    </source>
</evidence>
<dbReference type="InterPro" id="IPR039959">
    <property type="entry name" value="Fimbrin/Plastin"/>
</dbReference>
<gene>
    <name evidence="6" type="ORF">OKIOD_LOCUS8224</name>
</gene>
<dbReference type="Proteomes" id="UP001158576">
    <property type="component" value="Chromosome XSR"/>
</dbReference>
<dbReference type="InterPro" id="IPR011992">
    <property type="entry name" value="EF-hand-dom_pair"/>
</dbReference>
<dbReference type="PANTHER" id="PTHR19961">
    <property type="entry name" value="FIMBRIN/PLASTIN"/>
    <property type="match status" value="1"/>
</dbReference>
<dbReference type="PANTHER" id="PTHR19961:SF18">
    <property type="entry name" value="FI19014P1"/>
    <property type="match status" value="1"/>
</dbReference>
<protein>
    <submittedName>
        <fullName evidence="6">Oidioi.mRNA.OKI2018_I69.XSR.g16666.t1.cds</fullName>
    </submittedName>
</protein>
<name>A0ABN7SN82_OIKDI</name>
<organism evidence="6 7">
    <name type="scientific">Oikopleura dioica</name>
    <name type="common">Tunicate</name>
    <dbReference type="NCBI Taxonomy" id="34765"/>
    <lineage>
        <taxon>Eukaryota</taxon>
        <taxon>Metazoa</taxon>
        <taxon>Chordata</taxon>
        <taxon>Tunicata</taxon>
        <taxon>Appendicularia</taxon>
        <taxon>Copelata</taxon>
        <taxon>Oikopleuridae</taxon>
        <taxon>Oikopleura</taxon>
    </lineage>
</organism>
<feature type="domain" description="Calponin-homology (CH)" evidence="4">
    <location>
        <begin position="516"/>
        <end position="625"/>
    </location>
</feature>
<accession>A0ABN7SN82</accession>
<feature type="domain" description="EF-hand" evidence="5">
    <location>
        <begin position="22"/>
        <end position="57"/>
    </location>
</feature>
<dbReference type="InterPro" id="IPR018247">
    <property type="entry name" value="EF_Hand_1_Ca_BS"/>
</dbReference>
<keyword evidence="2" id="KW-0106">Calcium</keyword>
<evidence type="ECO:0000313" key="6">
    <source>
        <dbReference type="EMBL" id="CAG5099748.1"/>
    </source>
</evidence>
<evidence type="ECO:0000313" key="7">
    <source>
        <dbReference type="Proteomes" id="UP001158576"/>
    </source>
</evidence>